<gene>
    <name evidence="2" type="ORF">COCVIDRAFT_101976</name>
</gene>
<feature type="region of interest" description="Disordered" evidence="1">
    <location>
        <begin position="53"/>
        <end position="75"/>
    </location>
</feature>
<dbReference type="RefSeq" id="XP_014555649.1">
    <property type="nucleotide sequence ID" value="XM_014700163.1"/>
</dbReference>
<dbReference type="HOGENOM" id="CLU_2670714_0_0_1"/>
<dbReference type="EMBL" id="KI968744">
    <property type="protein sequence ID" value="EUN26073.1"/>
    <property type="molecule type" value="Genomic_DNA"/>
</dbReference>
<proteinExistence type="predicted"/>
<evidence type="ECO:0000313" key="3">
    <source>
        <dbReference type="Proteomes" id="UP000054337"/>
    </source>
</evidence>
<evidence type="ECO:0000256" key="1">
    <source>
        <dbReference type="SAM" id="MobiDB-lite"/>
    </source>
</evidence>
<name>W7E6K8_BIPV3</name>
<evidence type="ECO:0000313" key="2">
    <source>
        <dbReference type="EMBL" id="EUN26073.1"/>
    </source>
</evidence>
<dbReference type="AlphaFoldDB" id="W7E6K8"/>
<sequence length="75" mass="8386">MLAAHADGRVCQRLTGVYMVYPVQSSVVSSNTRMPGPAVVLEEVRAWHPNVICRSPSQRRHPDPWQRPRHGNGNA</sequence>
<dbReference type="GeneID" id="26248303"/>
<reference evidence="2 3" key="1">
    <citation type="journal article" date="2013" name="PLoS Genet.">
        <title>Comparative genome structure, secondary metabolite, and effector coding capacity across Cochliobolus pathogens.</title>
        <authorList>
            <person name="Condon B.J."/>
            <person name="Leng Y."/>
            <person name="Wu D."/>
            <person name="Bushley K.E."/>
            <person name="Ohm R.A."/>
            <person name="Otillar R."/>
            <person name="Martin J."/>
            <person name="Schackwitz W."/>
            <person name="Grimwood J."/>
            <person name="MohdZainudin N."/>
            <person name="Xue C."/>
            <person name="Wang R."/>
            <person name="Manning V.A."/>
            <person name="Dhillon B."/>
            <person name="Tu Z.J."/>
            <person name="Steffenson B.J."/>
            <person name="Salamov A."/>
            <person name="Sun H."/>
            <person name="Lowry S."/>
            <person name="LaButti K."/>
            <person name="Han J."/>
            <person name="Copeland A."/>
            <person name="Lindquist E."/>
            <person name="Barry K."/>
            <person name="Schmutz J."/>
            <person name="Baker S.E."/>
            <person name="Ciuffetti L.M."/>
            <person name="Grigoriev I.V."/>
            <person name="Zhong S."/>
            <person name="Turgeon B.G."/>
        </authorList>
    </citation>
    <scope>NUCLEOTIDE SEQUENCE [LARGE SCALE GENOMIC DNA]</scope>
    <source>
        <strain evidence="2 3">FI3</strain>
    </source>
</reference>
<accession>W7E6K8</accession>
<dbReference type="Proteomes" id="UP000054337">
    <property type="component" value="Unassembled WGS sequence"/>
</dbReference>
<organism evidence="2 3">
    <name type="scientific">Bipolaris victoriae (strain FI3)</name>
    <name type="common">Victoria blight of oats agent</name>
    <name type="synonym">Cochliobolus victoriae</name>
    <dbReference type="NCBI Taxonomy" id="930091"/>
    <lineage>
        <taxon>Eukaryota</taxon>
        <taxon>Fungi</taxon>
        <taxon>Dikarya</taxon>
        <taxon>Ascomycota</taxon>
        <taxon>Pezizomycotina</taxon>
        <taxon>Dothideomycetes</taxon>
        <taxon>Pleosporomycetidae</taxon>
        <taxon>Pleosporales</taxon>
        <taxon>Pleosporineae</taxon>
        <taxon>Pleosporaceae</taxon>
        <taxon>Bipolaris</taxon>
    </lineage>
</organism>
<protein>
    <submittedName>
        <fullName evidence="2">Uncharacterized protein</fullName>
    </submittedName>
</protein>
<keyword evidence="3" id="KW-1185">Reference proteome</keyword>